<evidence type="ECO:0000313" key="11">
    <source>
        <dbReference type="Proteomes" id="UP000628086"/>
    </source>
</evidence>
<sequence>MAFLALKRLSICSFSIRANKLLRNIHSRFIMMSISLALILAGCGEQKKNAPQASIPEVGVVTVAATPVPVFSYLPGRTSPMTVSQVRARVDGIVLKREFIEGQNVEKGQTLFKIDPAPYVVALDNAKAILARAQANLTAQNADVARYRNLLEGNAVSKQTYENAVAAQGQAAADVAAGRSAVALAQINLDHTQVVSPVSGRIGVSEVTEGAFVRASEATLLATVQQLDPIYVDLVQSSSEGLRFRTDILEGRLEVEREGSPKVDLMLETGRAYDEKGELQFSDISVERGTGAVTLRAVFPNKNHLLLPGMFVRARIQEGVNHAAMLVPQTGITHDQSGRPIAMVVGNDEKIAQAVLTTAGTHGAYWIVTGGVKPGDRVVVQGVQKVRPGVQVTTVAATVPPALTGDAFTLKTASREQ</sequence>
<dbReference type="Pfam" id="PF25967">
    <property type="entry name" value="RND-MFP_C"/>
    <property type="match status" value="1"/>
</dbReference>
<keyword evidence="3" id="KW-0813">Transport</keyword>
<name>A0ABR6V3L6_9PSED</name>
<dbReference type="Pfam" id="PF25944">
    <property type="entry name" value="Beta-barrel_RND"/>
    <property type="match status" value="1"/>
</dbReference>
<dbReference type="PANTHER" id="PTHR30158:SF3">
    <property type="entry name" value="MULTIDRUG EFFLUX PUMP SUBUNIT ACRA-RELATED"/>
    <property type="match status" value="1"/>
</dbReference>
<dbReference type="SUPFAM" id="SSF111369">
    <property type="entry name" value="HlyD-like secretion proteins"/>
    <property type="match status" value="1"/>
</dbReference>
<evidence type="ECO:0000259" key="9">
    <source>
        <dbReference type="Pfam" id="PF25967"/>
    </source>
</evidence>
<dbReference type="Pfam" id="PF25876">
    <property type="entry name" value="HH_MFP_RND"/>
    <property type="match status" value="1"/>
</dbReference>
<evidence type="ECO:0000256" key="2">
    <source>
        <dbReference type="ARBA" id="ARBA00009477"/>
    </source>
</evidence>
<evidence type="ECO:0000259" key="6">
    <source>
        <dbReference type="Pfam" id="PF25876"/>
    </source>
</evidence>
<dbReference type="Gene3D" id="2.40.50.100">
    <property type="match status" value="1"/>
</dbReference>
<dbReference type="Proteomes" id="UP000628086">
    <property type="component" value="Unassembled WGS sequence"/>
</dbReference>
<keyword evidence="11" id="KW-1185">Reference proteome</keyword>
<accession>A0ABR6V3L6</accession>
<dbReference type="EMBL" id="JABWRS010000003">
    <property type="protein sequence ID" value="MBC3475014.1"/>
    <property type="molecule type" value="Genomic_DNA"/>
</dbReference>
<dbReference type="InterPro" id="IPR058625">
    <property type="entry name" value="MdtA-like_BSH"/>
</dbReference>
<comment type="subcellular location">
    <subcellularLocation>
        <location evidence="1">Cell inner membrane</location>
        <topology evidence="1">Lipid-anchor</topology>
    </subcellularLocation>
</comment>
<evidence type="ECO:0000313" key="10">
    <source>
        <dbReference type="EMBL" id="MBC3475014.1"/>
    </source>
</evidence>
<dbReference type="InterPro" id="IPR058626">
    <property type="entry name" value="MdtA-like_b-barrel"/>
</dbReference>
<evidence type="ECO:0000256" key="5">
    <source>
        <dbReference type="SAM" id="Coils"/>
    </source>
</evidence>
<organism evidence="10 11">
    <name type="scientific">Pseudomonas taiwanensis</name>
    <dbReference type="NCBI Taxonomy" id="470150"/>
    <lineage>
        <taxon>Bacteria</taxon>
        <taxon>Pseudomonadati</taxon>
        <taxon>Pseudomonadota</taxon>
        <taxon>Gammaproteobacteria</taxon>
        <taxon>Pseudomonadales</taxon>
        <taxon>Pseudomonadaceae</taxon>
        <taxon>Pseudomonas</taxon>
    </lineage>
</organism>
<evidence type="ECO:0000259" key="7">
    <source>
        <dbReference type="Pfam" id="PF25917"/>
    </source>
</evidence>
<comment type="caution">
    <text evidence="10">The sequence shown here is derived from an EMBL/GenBank/DDBJ whole genome shotgun (WGS) entry which is preliminary data.</text>
</comment>
<feature type="domain" description="Multidrug resistance protein MdtA-like alpha-helical hairpin" evidence="6">
    <location>
        <begin position="123"/>
        <end position="192"/>
    </location>
</feature>
<dbReference type="InterPro" id="IPR058627">
    <property type="entry name" value="MdtA-like_C"/>
</dbReference>
<dbReference type="NCBIfam" id="TIGR01730">
    <property type="entry name" value="RND_mfp"/>
    <property type="match status" value="1"/>
</dbReference>
<dbReference type="InterPro" id="IPR006143">
    <property type="entry name" value="RND_pump_MFP"/>
</dbReference>
<comment type="similarity">
    <text evidence="2">Belongs to the membrane fusion protein (MFP) (TC 8.A.1) family.</text>
</comment>
<feature type="domain" description="Multidrug resistance protein MdtA-like barrel-sandwich hybrid" evidence="7">
    <location>
        <begin position="84"/>
        <end position="225"/>
    </location>
</feature>
<reference evidence="10 11" key="1">
    <citation type="journal article" date="2020" name="Microorganisms">
        <title>Reliable Identification of Environmental Pseudomonas Isolates Using the rpoD Gene.</title>
        <authorList>
            <consortium name="The Broad Institute Genome Sequencing Platform"/>
            <person name="Girard L."/>
            <person name="Lood C."/>
            <person name="Rokni-Zadeh H."/>
            <person name="van Noort V."/>
            <person name="Lavigne R."/>
            <person name="De Mot R."/>
        </authorList>
    </citation>
    <scope>NUCLEOTIDE SEQUENCE [LARGE SCALE GENOMIC DNA]</scope>
    <source>
        <strain evidence="10 11">RW7P2</strain>
    </source>
</reference>
<evidence type="ECO:0000256" key="1">
    <source>
        <dbReference type="ARBA" id="ARBA00004519"/>
    </source>
</evidence>
<proteinExistence type="inferred from homology"/>
<feature type="coiled-coil region" evidence="5">
    <location>
        <begin position="123"/>
        <end position="150"/>
    </location>
</feature>
<dbReference type="Gene3D" id="1.10.287.470">
    <property type="entry name" value="Helix hairpin bin"/>
    <property type="match status" value="1"/>
</dbReference>
<dbReference type="Gene3D" id="2.40.30.170">
    <property type="match status" value="1"/>
</dbReference>
<evidence type="ECO:0000259" key="8">
    <source>
        <dbReference type="Pfam" id="PF25944"/>
    </source>
</evidence>
<dbReference type="InterPro" id="IPR058624">
    <property type="entry name" value="MdtA-like_HH"/>
</dbReference>
<protein>
    <submittedName>
        <fullName evidence="10">Efflux RND transporter periplasmic adaptor subunit</fullName>
    </submittedName>
</protein>
<dbReference type="Pfam" id="PF25917">
    <property type="entry name" value="BSH_RND"/>
    <property type="match status" value="1"/>
</dbReference>
<dbReference type="PANTHER" id="PTHR30158">
    <property type="entry name" value="ACRA/E-RELATED COMPONENT OF DRUG EFFLUX TRANSPORTER"/>
    <property type="match status" value="1"/>
</dbReference>
<gene>
    <name evidence="10" type="ORF">HU747_05320</name>
</gene>
<feature type="domain" description="Multidrug resistance protein MdtA-like C-terminal permuted SH3" evidence="9">
    <location>
        <begin position="324"/>
        <end position="385"/>
    </location>
</feature>
<feature type="domain" description="Multidrug resistance protein MdtA-like beta-barrel" evidence="8">
    <location>
        <begin position="229"/>
        <end position="319"/>
    </location>
</feature>
<keyword evidence="4 5" id="KW-0175">Coiled coil</keyword>
<evidence type="ECO:0000256" key="3">
    <source>
        <dbReference type="ARBA" id="ARBA00022448"/>
    </source>
</evidence>
<evidence type="ECO:0000256" key="4">
    <source>
        <dbReference type="ARBA" id="ARBA00023054"/>
    </source>
</evidence>
<dbReference type="Gene3D" id="2.40.420.20">
    <property type="match status" value="1"/>
</dbReference>